<reference evidence="12" key="1">
    <citation type="journal article" date="2002" name="Science">
        <title>The draft genome of Ciona intestinalis: insights into chordate and vertebrate origins.</title>
        <authorList>
            <person name="Dehal P."/>
            <person name="Satou Y."/>
            <person name="Campbell R.K."/>
            <person name="Chapman J."/>
            <person name="Degnan B."/>
            <person name="De Tomaso A."/>
            <person name="Davidson B."/>
            <person name="Di Gregorio A."/>
            <person name="Gelpke M."/>
            <person name="Goodstein D.M."/>
            <person name="Harafuji N."/>
            <person name="Hastings K.E."/>
            <person name="Ho I."/>
            <person name="Hotta K."/>
            <person name="Huang W."/>
            <person name="Kawashima T."/>
            <person name="Lemaire P."/>
            <person name="Martinez D."/>
            <person name="Meinertzhagen I.A."/>
            <person name="Necula S."/>
            <person name="Nonaka M."/>
            <person name="Putnam N."/>
            <person name="Rash S."/>
            <person name="Saiga H."/>
            <person name="Satake M."/>
            <person name="Terry A."/>
            <person name="Yamada L."/>
            <person name="Wang H.G."/>
            <person name="Awazu S."/>
            <person name="Azumi K."/>
            <person name="Boore J."/>
            <person name="Branno M."/>
            <person name="Chin-Bow S."/>
            <person name="DeSantis R."/>
            <person name="Doyle S."/>
            <person name="Francino P."/>
            <person name="Keys D.N."/>
            <person name="Haga S."/>
            <person name="Hayashi H."/>
            <person name="Hino K."/>
            <person name="Imai K.S."/>
            <person name="Inaba K."/>
            <person name="Kano S."/>
            <person name="Kobayashi K."/>
            <person name="Kobayashi M."/>
            <person name="Lee B.I."/>
            <person name="Makabe K.W."/>
            <person name="Manohar C."/>
            <person name="Matassi G."/>
            <person name="Medina M."/>
            <person name="Mochizuki Y."/>
            <person name="Mount S."/>
            <person name="Morishita T."/>
            <person name="Miura S."/>
            <person name="Nakayama A."/>
            <person name="Nishizaka S."/>
            <person name="Nomoto H."/>
            <person name="Ohta F."/>
            <person name="Oishi K."/>
            <person name="Rigoutsos I."/>
            <person name="Sano M."/>
            <person name="Sasaki A."/>
            <person name="Sasakura Y."/>
            <person name="Shoguchi E."/>
            <person name="Shin-i T."/>
            <person name="Spagnuolo A."/>
            <person name="Stainier D."/>
            <person name="Suzuki M.M."/>
            <person name="Tassy O."/>
            <person name="Takatori N."/>
            <person name="Tokuoka M."/>
            <person name="Yagi K."/>
            <person name="Yoshizaki F."/>
            <person name="Wada S."/>
            <person name="Zhang C."/>
            <person name="Hyatt P.D."/>
            <person name="Larimer F."/>
            <person name="Detter C."/>
            <person name="Doggett N."/>
            <person name="Glavina T."/>
            <person name="Hawkins T."/>
            <person name="Richardson P."/>
            <person name="Lucas S."/>
            <person name="Kohara Y."/>
            <person name="Levine M."/>
            <person name="Satoh N."/>
            <person name="Rokhsar D.S."/>
        </authorList>
    </citation>
    <scope>NUCLEOTIDE SEQUENCE [LARGE SCALE GENOMIC DNA]</scope>
</reference>
<dbReference type="SMART" id="SM00232">
    <property type="entry name" value="JAB_MPN"/>
    <property type="match status" value="1"/>
</dbReference>
<dbReference type="Ensembl" id="ENSCINT00000032532.1">
    <property type="protein sequence ID" value="ENSCINP00000036167.1"/>
    <property type="gene ID" value="ENSCING00000022439.1"/>
</dbReference>
<dbReference type="InterPro" id="IPR044098">
    <property type="entry name" value="STAMBP/STALP-like_MPN"/>
</dbReference>
<evidence type="ECO:0000256" key="9">
    <source>
        <dbReference type="SAM" id="MobiDB-lite"/>
    </source>
</evidence>
<comment type="similarity">
    <text evidence="2">Belongs to the peptidase M67C family.</text>
</comment>
<reference evidence="11" key="4">
    <citation type="submission" date="2025-09" db="UniProtKB">
        <authorList>
            <consortium name="Ensembl"/>
        </authorList>
    </citation>
    <scope>IDENTIFICATION</scope>
</reference>
<dbReference type="GO" id="GO:0070536">
    <property type="term" value="P:protein K63-linked deubiquitination"/>
    <property type="evidence" value="ECO:0007669"/>
    <property type="project" value="InterPro"/>
</dbReference>
<evidence type="ECO:0000256" key="3">
    <source>
        <dbReference type="ARBA" id="ARBA00022670"/>
    </source>
</evidence>
<dbReference type="PANTHER" id="PTHR12947:SF13">
    <property type="entry name" value="FI19924P1"/>
    <property type="match status" value="1"/>
</dbReference>
<dbReference type="InterPro" id="IPR015063">
    <property type="entry name" value="USP8_dimer"/>
</dbReference>
<dbReference type="GO" id="GO:0061578">
    <property type="term" value="F:K63-linked deubiquitinase activity"/>
    <property type="evidence" value="ECO:0000318"/>
    <property type="project" value="GO_Central"/>
</dbReference>
<dbReference type="FunFam" id="3.40.140.10:FF:000033">
    <property type="entry name" value="AMSH-like protease sst2"/>
    <property type="match status" value="1"/>
</dbReference>
<reference evidence="11" key="3">
    <citation type="submission" date="2025-08" db="UniProtKB">
        <authorList>
            <consortium name="Ensembl"/>
        </authorList>
    </citation>
    <scope>IDENTIFICATION</scope>
</reference>
<proteinExistence type="inferred from homology"/>
<dbReference type="Proteomes" id="UP000008144">
    <property type="component" value="Chromosome 6"/>
</dbReference>
<dbReference type="Pfam" id="PF08969">
    <property type="entry name" value="USP8_dimer"/>
    <property type="match status" value="1"/>
</dbReference>
<evidence type="ECO:0000256" key="8">
    <source>
        <dbReference type="ARBA" id="ARBA00023049"/>
    </source>
</evidence>
<keyword evidence="5" id="KW-0833">Ubl conjugation pathway</keyword>
<protein>
    <recommendedName>
        <fullName evidence="10">MPN domain-containing protein</fullName>
    </recommendedName>
</protein>
<dbReference type="SUPFAM" id="SSF102712">
    <property type="entry name" value="JAB1/MPN domain"/>
    <property type="match status" value="1"/>
</dbReference>
<dbReference type="Gene3D" id="3.40.140.10">
    <property type="entry name" value="Cytidine Deaminase, domain 2"/>
    <property type="match status" value="1"/>
</dbReference>
<dbReference type="GeneTree" id="ENSGT00940000153710"/>
<feature type="region of interest" description="Disordered" evidence="9">
    <location>
        <begin position="116"/>
        <end position="135"/>
    </location>
</feature>
<keyword evidence="7" id="KW-0862">Zinc</keyword>
<dbReference type="AlphaFoldDB" id="H2Y2N2"/>
<comment type="cofactor">
    <cofactor evidence="1">
        <name>Zn(2+)</name>
        <dbReference type="ChEBI" id="CHEBI:29105"/>
    </cofactor>
</comment>
<dbReference type="STRING" id="7719.ENSCINP00000036167"/>
<evidence type="ECO:0000256" key="4">
    <source>
        <dbReference type="ARBA" id="ARBA00022723"/>
    </source>
</evidence>
<dbReference type="GO" id="GO:0140492">
    <property type="term" value="F:metal-dependent deubiquitinase activity"/>
    <property type="evidence" value="ECO:0007669"/>
    <property type="project" value="InterPro"/>
</dbReference>
<keyword evidence="12" id="KW-1185">Reference proteome</keyword>
<dbReference type="SUPFAM" id="SSF140856">
    <property type="entry name" value="USP8 N-terminal domain-like"/>
    <property type="match status" value="1"/>
</dbReference>
<evidence type="ECO:0000256" key="6">
    <source>
        <dbReference type="ARBA" id="ARBA00022801"/>
    </source>
</evidence>
<dbReference type="Gene3D" id="1.20.58.80">
    <property type="entry name" value="Phosphotransferase system, lactose/cellobiose-type IIA subunit"/>
    <property type="match status" value="1"/>
</dbReference>
<feature type="domain" description="MPN" evidence="10">
    <location>
        <begin position="249"/>
        <end position="381"/>
    </location>
</feature>
<organism evidence="11 12">
    <name type="scientific">Ciona intestinalis</name>
    <name type="common">Transparent sea squirt</name>
    <name type="synonym">Ascidia intestinalis</name>
    <dbReference type="NCBI Taxonomy" id="7719"/>
    <lineage>
        <taxon>Eukaryota</taxon>
        <taxon>Metazoa</taxon>
        <taxon>Chordata</taxon>
        <taxon>Tunicata</taxon>
        <taxon>Ascidiacea</taxon>
        <taxon>Phlebobranchia</taxon>
        <taxon>Cionidae</taxon>
        <taxon>Ciona</taxon>
    </lineage>
</organism>
<dbReference type="GO" id="GO:0016020">
    <property type="term" value="C:membrane"/>
    <property type="evidence" value="ECO:0000318"/>
    <property type="project" value="GO_Central"/>
</dbReference>
<reference evidence="11" key="2">
    <citation type="journal article" date="2008" name="Genome Biol.">
        <title>Improved genome assembly and evidence-based global gene model set for the chordate Ciona intestinalis: new insight into intron and operon populations.</title>
        <authorList>
            <person name="Satou Y."/>
            <person name="Mineta K."/>
            <person name="Ogasawara M."/>
            <person name="Sasakura Y."/>
            <person name="Shoguchi E."/>
            <person name="Ueno K."/>
            <person name="Yamada L."/>
            <person name="Matsumoto J."/>
            <person name="Wasserscheid J."/>
            <person name="Dewar K."/>
            <person name="Wiley G.B."/>
            <person name="Macmil S.L."/>
            <person name="Roe B.A."/>
            <person name="Zeller R.W."/>
            <person name="Hastings K.E."/>
            <person name="Lemaire P."/>
            <person name="Lindquist E."/>
            <person name="Endo T."/>
            <person name="Hotta K."/>
            <person name="Inaba K."/>
        </authorList>
    </citation>
    <scope>NUCLEOTIDE SEQUENCE [LARGE SCALE GENOMIC DNA]</scope>
    <source>
        <strain evidence="11">wild type</strain>
    </source>
</reference>
<sequence length="423" mass="48910">MASSHIEPTVRLRNLFDKGSAVEVNRNIPIRRYYRSCQELIRMAGVYFEEKNYENSYVYYAKFIVLSFEKLKTHPEFNKVPPAEKAANKKTLKIAFDRAEKLKPALKRKYEEEYKRYKENQKQEEEKRKKEEEEERKRKEEIKKKAEEEQMNAFIQEQRRKELELERLAIVAEFADKVKVDDNGPLVPADFAPPPPEPFNDIATNTTTYKPQPTVPTPPALPSYDRSLKPDKHIFSSLTQSKNKYGLRTILSPADLPTKFMQLAHSNTSRNIETCGVLFGKLANEVFVITHVLIPHQKGAPDSCDTTREEDMWDFQDQYDGICLGWIHTHPSQTAFLSSVDMHTHYPYQCLMPESVAIVCSGKFNEVGYFMLDPGRGMNEIGKCRKPGFHPHPTTPPLFESCDHVKPSPTDAVHIVDWRLKPM</sequence>
<dbReference type="GO" id="GO:0006508">
    <property type="term" value="P:proteolysis"/>
    <property type="evidence" value="ECO:0007669"/>
    <property type="project" value="UniProtKB-KW"/>
</dbReference>
<dbReference type="GO" id="GO:0005768">
    <property type="term" value="C:endosome"/>
    <property type="evidence" value="ECO:0000318"/>
    <property type="project" value="GO_Central"/>
</dbReference>
<evidence type="ECO:0000256" key="2">
    <source>
        <dbReference type="ARBA" id="ARBA00010981"/>
    </source>
</evidence>
<dbReference type="PROSITE" id="PS50249">
    <property type="entry name" value="MPN"/>
    <property type="match status" value="1"/>
</dbReference>
<dbReference type="Pfam" id="PF01398">
    <property type="entry name" value="JAB"/>
    <property type="match status" value="1"/>
</dbReference>
<name>H2Y2N2_CIOIN</name>
<keyword evidence="6" id="KW-0378">Hydrolase</keyword>
<dbReference type="HOGENOM" id="CLU_023304_4_0_1"/>
<dbReference type="PANTHER" id="PTHR12947">
    <property type="entry name" value="AMSH-LIKE PROTEASE"/>
    <property type="match status" value="1"/>
</dbReference>
<dbReference type="InterPro" id="IPR037518">
    <property type="entry name" value="MPN"/>
</dbReference>
<evidence type="ECO:0000259" key="10">
    <source>
        <dbReference type="PROSITE" id="PS50249"/>
    </source>
</evidence>
<keyword evidence="8" id="KW-0482">Metalloprotease</keyword>
<evidence type="ECO:0000313" key="11">
    <source>
        <dbReference type="Ensembl" id="ENSCINP00000036167.1"/>
    </source>
</evidence>
<keyword evidence="4" id="KW-0479">Metal-binding</keyword>
<dbReference type="CDD" id="cd08066">
    <property type="entry name" value="MPN_AMSH_like"/>
    <property type="match status" value="1"/>
</dbReference>
<dbReference type="OMA" id="MKFMTLF"/>
<dbReference type="GO" id="GO:0046872">
    <property type="term" value="F:metal ion binding"/>
    <property type="evidence" value="ECO:0007669"/>
    <property type="project" value="UniProtKB-KW"/>
</dbReference>
<dbReference type="EMBL" id="EAAA01002293">
    <property type="status" value="NOT_ANNOTATED_CDS"/>
    <property type="molecule type" value="Genomic_DNA"/>
</dbReference>
<dbReference type="FunCoup" id="H2Y2N2">
    <property type="interactions" value="363"/>
</dbReference>
<dbReference type="InParanoid" id="H2Y2N2"/>
<evidence type="ECO:0000256" key="5">
    <source>
        <dbReference type="ARBA" id="ARBA00022786"/>
    </source>
</evidence>
<evidence type="ECO:0000313" key="12">
    <source>
        <dbReference type="Proteomes" id="UP000008144"/>
    </source>
</evidence>
<keyword evidence="3" id="KW-0645">Protease</keyword>
<evidence type="ECO:0000256" key="7">
    <source>
        <dbReference type="ARBA" id="ARBA00022833"/>
    </source>
</evidence>
<accession>H2Y2N2</accession>
<dbReference type="MEROPS" id="M67.A09"/>
<evidence type="ECO:0000256" key="1">
    <source>
        <dbReference type="ARBA" id="ARBA00001947"/>
    </source>
</evidence>
<dbReference type="InterPro" id="IPR000555">
    <property type="entry name" value="JAMM/MPN+_dom"/>
</dbReference>